<dbReference type="PANTHER" id="PTHR32419">
    <property type="entry name" value="GLUTATHIONYL-HYDROQUINONE REDUCTASE"/>
    <property type="match status" value="1"/>
</dbReference>
<sequence>MSSRSRVSKDFAHSPYSQLFFNAACLCIFPLCTTIHTAYCERYLMMGDSRPTHAHADDDGHFRRKDSAFRDWISSESGAKFPPEKDRYALYVNYGCPWAHRTILVRGLKSLEPIIQLITTDFNLTENGWLFTGRNGSDGADPLYGFTNMKELYLKADPEYEGRYTVPALWDKKTHTIVNNESSEIIRMLYDQFDEFLEPDQREANKPEGGFYPPHLRKEIDAMNEWVYNTINNGVYKCGFSMTQEAYDSSVYPLFKSLDRLEEHLADPAHQPYLFGEHITEADIRLYTTMARFDVAYYNIFNCNLKMIRHDYPRLSRWLRNLYWDESDRTNGGVFKKTTFFEVYKYGYLRAKGRQTHGGSDVGWPVVVPRGPVPDIEPLTEEEERDIINGTSKKLSGLKIGNGTPASPSSHNPFSAQGEGRGMGAIFGTDGDLPSDGVTSPGGATASTSREDEGGDDPNKVIKRRTTHGEENAKWYKAAKKAEKKLGAPNLHLAQS</sequence>
<dbReference type="InterPro" id="IPR036282">
    <property type="entry name" value="Glutathione-S-Trfase_C_sf"/>
</dbReference>
<evidence type="ECO:0000259" key="3">
    <source>
        <dbReference type="PROSITE" id="PS50405"/>
    </source>
</evidence>
<dbReference type="SFLD" id="SFLDS00019">
    <property type="entry name" value="Glutathione_Transferase_(cytos"/>
    <property type="match status" value="1"/>
</dbReference>
<dbReference type="InterPro" id="IPR040079">
    <property type="entry name" value="Glutathione_S-Trfase"/>
</dbReference>
<keyword evidence="2" id="KW-0812">Transmembrane</keyword>
<dbReference type="CDD" id="cd03190">
    <property type="entry name" value="GST_C_Omega_like"/>
    <property type="match status" value="1"/>
</dbReference>
<dbReference type="SFLD" id="SFLDG01148">
    <property type="entry name" value="Xi_(cytGST)"/>
    <property type="match status" value="1"/>
</dbReference>
<feature type="region of interest" description="Disordered" evidence="1">
    <location>
        <begin position="394"/>
        <end position="475"/>
    </location>
</feature>
<evidence type="ECO:0000313" key="4">
    <source>
        <dbReference type="EMBL" id="KAI1612114.1"/>
    </source>
</evidence>
<accession>A0AAN6IE03</accession>
<protein>
    <submittedName>
        <fullName evidence="4">Glutathione S-transferase</fullName>
    </submittedName>
</protein>
<dbReference type="Pfam" id="PF13410">
    <property type="entry name" value="GST_C_2"/>
    <property type="match status" value="1"/>
</dbReference>
<organism evidence="4 5">
    <name type="scientific">Exophiala viscosa</name>
    <dbReference type="NCBI Taxonomy" id="2486360"/>
    <lineage>
        <taxon>Eukaryota</taxon>
        <taxon>Fungi</taxon>
        <taxon>Dikarya</taxon>
        <taxon>Ascomycota</taxon>
        <taxon>Pezizomycotina</taxon>
        <taxon>Eurotiomycetes</taxon>
        <taxon>Chaetothyriomycetidae</taxon>
        <taxon>Chaetothyriales</taxon>
        <taxon>Herpotrichiellaceae</taxon>
        <taxon>Exophiala</taxon>
    </lineage>
</organism>
<dbReference type="EMBL" id="MU404355">
    <property type="protein sequence ID" value="KAI1612114.1"/>
    <property type="molecule type" value="Genomic_DNA"/>
</dbReference>
<reference evidence="4" key="1">
    <citation type="journal article" date="2022" name="bioRxiv">
        <title>Deciphering the potential niche of two novel black yeast fungi from a biological soil crust based on their genomes, phenotypes, and melanin regulation.</title>
        <authorList>
            <consortium name="DOE Joint Genome Institute"/>
            <person name="Carr E.C."/>
            <person name="Barton Q."/>
            <person name="Grambo S."/>
            <person name="Sullivan M."/>
            <person name="Renfro C.M."/>
            <person name="Kuo A."/>
            <person name="Pangilinan J."/>
            <person name="Lipzen A."/>
            <person name="Keymanesh K."/>
            <person name="Savage E."/>
            <person name="Barry K."/>
            <person name="Grigoriev I.V."/>
            <person name="Riekhof W.R."/>
            <person name="Harris S.S."/>
        </authorList>
    </citation>
    <scope>NUCLEOTIDE SEQUENCE</scope>
    <source>
        <strain evidence="4">JF 03-4F</strain>
    </source>
</reference>
<dbReference type="SFLD" id="SFLDG01206">
    <property type="entry name" value="Xi.1"/>
    <property type="match status" value="1"/>
</dbReference>
<keyword evidence="5" id="KW-1185">Reference proteome</keyword>
<feature type="domain" description="GST C-terminal" evidence="3">
    <location>
        <begin position="213"/>
        <end position="340"/>
    </location>
</feature>
<proteinExistence type="predicted"/>
<dbReference type="GO" id="GO:0004364">
    <property type="term" value="F:glutathione transferase activity"/>
    <property type="evidence" value="ECO:0007669"/>
    <property type="project" value="InterPro"/>
</dbReference>
<dbReference type="SUPFAM" id="SSF52833">
    <property type="entry name" value="Thioredoxin-like"/>
    <property type="match status" value="1"/>
</dbReference>
<dbReference type="Pfam" id="PF13409">
    <property type="entry name" value="GST_N_2"/>
    <property type="match status" value="1"/>
</dbReference>
<name>A0AAN6IE03_9EURO</name>
<feature type="compositionally biased region" description="Basic and acidic residues" evidence="1">
    <location>
        <begin position="449"/>
        <end position="460"/>
    </location>
</feature>
<gene>
    <name evidence="4" type="ORF">EDD36DRAFT_475787</name>
</gene>
<evidence type="ECO:0000256" key="1">
    <source>
        <dbReference type="SAM" id="MobiDB-lite"/>
    </source>
</evidence>
<dbReference type="PROSITE" id="PS50405">
    <property type="entry name" value="GST_CTER"/>
    <property type="match status" value="1"/>
</dbReference>
<evidence type="ECO:0000313" key="5">
    <source>
        <dbReference type="Proteomes" id="UP001203852"/>
    </source>
</evidence>
<feature type="compositionally biased region" description="Polar residues" evidence="1">
    <location>
        <begin position="404"/>
        <end position="415"/>
    </location>
</feature>
<dbReference type="SUPFAM" id="SSF47616">
    <property type="entry name" value="GST C-terminal domain-like"/>
    <property type="match status" value="1"/>
</dbReference>
<keyword evidence="2" id="KW-1133">Transmembrane helix</keyword>
<dbReference type="InterPro" id="IPR010987">
    <property type="entry name" value="Glutathione-S-Trfase_C-like"/>
</dbReference>
<dbReference type="InterPro" id="IPR036249">
    <property type="entry name" value="Thioredoxin-like_sf"/>
</dbReference>
<dbReference type="AlphaFoldDB" id="A0AAN6IE03"/>
<dbReference type="InterPro" id="IPR004045">
    <property type="entry name" value="Glutathione_S-Trfase_N"/>
</dbReference>
<dbReference type="Gene3D" id="3.40.30.10">
    <property type="entry name" value="Glutaredoxin"/>
    <property type="match status" value="1"/>
</dbReference>
<feature type="transmembrane region" description="Helical" evidence="2">
    <location>
        <begin position="20"/>
        <end position="40"/>
    </location>
</feature>
<comment type="caution">
    <text evidence="4">The sequence shown here is derived from an EMBL/GenBank/DDBJ whole genome shotgun (WGS) entry which is preliminary data.</text>
</comment>
<dbReference type="GO" id="GO:0005737">
    <property type="term" value="C:cytoplasm"/>
    <property type="evidence" value="ECO:0007669"/>
    <property type="project" value="TreeGrafter"/>
</dbReference>
<dbReference type="Proteomes" id="UP001203852">
    <property type="component" value="Unassembled WGS sequence"/>
</dbReference>
<dbReference type="InterPro" id="IPR016639">
    <property type="entry name" value="GST_Omega/GSH"/>
</dbReference>
<dbReference type="PANTHER" id="PTHR32419:SF25">
    <property type="entry name" value="GLUTATHIONE S-TRANSFERASE (EUROFUNG)"/>
    <property type="match status" value="1"/>
</dbReference>
<dbReference type="Gene3D" id="1.20.1050.10">
    <property type="match status" value="1"/>
</dbReference>
<dbReference type="InterPro" id="IPR047047">
    <property type="entry name" value="GST_Omega-like_C"/>
</dbReference>
<evidence type="ECO:0000256" key="2">
    <source>
        <dbReference type="SAM" id="Phobius"/>
    </source>
</evidence>
<keyword evidence="2" id="KW-0472">Membrane</keyword>